<dbReference type="Gene3D" id="3.55.50.30">
    <property type="match status" value="1"/>
</dbReference>
<dbReference type="FunFam" id="2.170.130.10:FF:000003">
    <property type="entry name" value="SusC/RagA family TonB-linked outer membrane protein"/>
    <property type="match status" value="1"/>
</dbReference>
<keyword evidence="10" id="KW-0675">Receptor</keyword>
<dbReference type="Pfam" id="PF07660">
    <property type="entry name" value="STN"/>
    <property type="match status" value="1"/>
</dbReference>
<evidence type="ECO:0000313" key="10">
    <source>
        <dbReference type="EMBL" id="BFO79840.1"/>
    </source>
</evidence>
<dbReference type="GO" id="GO:0009279">
    <property type="term" value="C:cell outer membrane"/>
    <property type="evidence" value="ECO:0007669"/>
    <property type="project" value="UniProtKB-SubCell"/>
</dbReference>
<dbReference type="Gene3D" id="2.60.40.1120">
    <property type="entry name" value="Carboxypeptidase-like, regulatory domain"/>
    <property type="match status" value="1"/>
</dbReference>
<proteinExistence type="inferred from homology"/>
<dbReference type="Gene3D" id="2.40.170.20">
    <property type="entry name" value="TonB-dependent receptor, beta-barrel domain"/>
    <property type="match status" value="1"/>
</dbReference>
<feature type="domain" description="Secretin/TonB short N-terminal" evidence="9">
    <location>
        <begin position="52"/>
        <end position="103"/>
    </location>
</feature>
<evidence type="ECO:0000256" key="4">
    <source>
        <dbReference type="ARBA" id="ARBA00022692"/>
    </source>
</evidence>
<evidence type="ECO:0000256" key="1">
    <source>
        <dbReference type="ARBA" id="ARBA00004571"/>
    </source>
</evidence>
<evidence type="ECO:0000256" key="8">
    <source>
        <dbReference type="SAM" id="SignalP"/>
    </source>
</evidence>
<feature type="signal peptide" evidence="8">
    <location>
        <begin position="1"/>
        <end position="27"/>
    </location>
</feature>
<dbReference type="InterPro" id="IPR008969">
    <property type="entry name" value="CarboxyPept-like_regulatory"/>
</dbReference>
<dbReference type="NCBIfam" id="TIGR04056">
    <property type="entry name" value="OMP_RagA_SusC"/>
    <property type="match status" value="1"/>
</dbReference>
<organism evidence="10">
    <name type="scientific">Prevotella sp. GTC17262</name>
    <dbReference type="NCBI Taxonomy" id="3236797"/>
    <lineage>
        <taxon>Bacteria</taxon>
        <taxon>Pseudomonadati</taxon>
        <taxon>Bacteroidota</taxon>
        <taxon>Bacteroidia</taxon>
        <taxon>Bacteroidales</taxon>
        <taxon>Prevotellaceae</taxon>
        <taxon>Prevotella</taxon>
    </lineage>
</organism>
<dbReference type="InterPro" id="IPR036942">
    <property type="entry name" value="Beta-barrel_TonB_sf"/>
</dbReference>
<keyword evidence="6 7" id="KW-0998">Cell outer membrane</keyword>
<dbReference type="NCBIfam" id="TIGR04057">
    <property type="entry name" value="SusC_RagA_signa"/>
    <property type="match status" value="1"/>
</dbReference>
<keyword evidence="4 7" id="KW-0812">Transmembrane</keyword>
<sequence length="1093" mass="121117">MKNKKNYGLFMGLLFTTAVWMPNSLHAQNIRFKSDRMTLKEAFVEIEKQAKQSVDYDVAAIDLNRVVNAKDANGNLHKALASILKGTGYTYEMSNGHIIISKGKIQQSPSNAQQRQITGTVKDAKGEPLTGATVVQKGTTNGTVTDVDGRFVLNAPVGSTLLISYIGSNDQEVKATDNLSIVLTDNVSALEEIVVVGYGTQKKMDLTGSVANIGSKDLANRPVTTLSSAIQGLAPGVAVTQGQGRPGQEGATIRVRGTGTLNSASPYILIDGVETGTMNSLDPNDIESISVLKDAASAAIYGSKAANGVILITTKRGAVGKPSVNYSGSVGWQSETGHIERMNSADAATYYNLALSNGGKAPKFSEEEIKKFRDGSDPYNYPNTDWHSLAFDGSGFMQHHNISVSGGNEFVKYMTSGGFLTQEGVLRNCNRMQFNVRSNIDIKLSDHFTAHSNLSYINNSYDDADNSYVGDGSDQILRQLNRIAPWIAYKNEDGTYGTIGDGNPIAWLDLDQAIQRKNQNFTGILSVDYKIIDGLVLTAQGTYISNVQDYKAFTKDIQYNKNKYHGPNKLTDASYLWNRYAFDALLNYHKTFGQHDVKGLLGYRLEDYNYKELKGTRTDFPNNEVTDMDAGTESTQTNKGYSRELAMMSYFGRINYEYANRYLFEANLRADASSRFAIGHRWGYFPSFSAGWRISEESFMESTRSWLDNLKIRASWGQLGNQDALSDYYPALLTYSVGRNYPFNGVVNTGIAQTSYKLSTISWEKTTTWGVGLDMTLLRGLTLTVDYYNRKTTGIIMSVPVPGTFGLSAYKDNVGSMQNSGIEVSLGYQKQAKQWSMNIVGNVAFNKNEILDLGGVNEMIDDYYINRVGCAYRSFFAYQTDGLFQSKEEADAFTEKYGNPFGRKFKAGDIRYVDVNEDGKLTSADRTVFKAEQPKMTFGLSLSGTYKNFDLSMLLQGAIGVNRYFNEEVVGDFTGDTSSPSTVWFDAWSADNPNGKFPYIAEAKMSPSYPTNRSSFWIFNTNYLRCKSLQIGYTLPNKWLKKIGLDRIRLYYAAENLFKLDNLPVNIDPEAPSGRGSHYPQLMTNSFGINIKF</sequence>
<feature type="chain" id="PRO_5044318758" evidence="8">
    <location>
        <begin position="28"/>
        <end position="1093"/>
    </location>
</feature>
<dbReference type="SUPFAM" id="SSF49464">
    <property type="entry name" value="Carboxypeptidase regulatory domain-like"/>
    <property type="match status" value="1"/>
</dbReference>
<evidence type="ECO:0000256" key="5">
    <source>
        <dbReference type="ARBA" id="ARBA00023136"/>
    </source>
</evidence>
<comment type="subcellular location">
    <subcellularLocation>
        <location evidence="1 7">Cell outer membrane</location>
        <topology evidence="1 7">Multi-pass membrane protein</topology>
    </subcellularLocation>
</comment>
<dbReference type="SMART" id="SM00965">
    <property type="entry name" value="STN"/>
    <property type="match status" value="1"/>
</dbReference>
<comment type="similarity">
    <text evidence="7">Belongs to the TonB-dependent receptor family.</text>
</comment>
<name>A0AB33JDI4_9BACT</name>
<dbReference type="InterPro" id="IPR011662">
    <property type="entry name" value="Secretin/TonB_short_N"/>
</dbReference>
<reference evidence="10" key="1">
    <citation type="submission" date="2024-07" db="EMBL/GenBank/DDBJ databases">
        <title>Complete genome sequence of Prevotella sp. YM-2024 GTC17262.</title>
        <authorList>
            <person name="Hayashi M."/>
            <person name="Muto Y."/>
            <person name="Tanaka K."/>
            <person name="Niwa H."/>
        </authorList>
    </citation>
    <scope>NUCLEOTIDE SEQUENCE</scope>
    <source>
        <strain evidence="10">GTC17262</strain>
    </source>
</reference>
<evidence type="ECO:0000256" key="3">
    <source>
        <dbReference type="ARBA" id="ARBA00022452"/>
    </source>
</evidence>
<dbReference type="InterPro" id="IPR023997">
    <property type="entry name" value="TonB-dep_OMP_SusC/RagA_CS"/>
</dbReference>
<dbReference type="SUPFAM" id="SSF56935">
    <property type="entry name" value="Porins"/>
    <property type="match status" value="1"/>
</dbReference>
<keyword evidence="3 7" id="KW-1134">Transmembrane beta strand</keyword>
<evidence type="ECO:0000256" key="6">
    <source>
        <dbReference type="ARBA" id="ARBA00023237"/>
    </source>
</evidence>
<accession>A0AB33JDI4</accession>
<dbReference type="AlphaFoldDB" id="A0AB33JDI4"/>
<keyword evidence="5 7" id="KW-0472">Membrane</keyword>
<dbReference type="EMBL" id="AP035789">
    <property type="protein sequence ID" value="BFO79840.1"/>
    <property type="molecule type" value="Genomic_DNA"/>
</dbReference>
<evidence type="ECO:0000259" key="9">
    <source>
        <dbReference type="SMART" id="SM00965"/>
    </source>
</evidence>
<dbReference type="InterPro" id="IPR012910">
    <property type="entry name" value="Plug_dom"/>
</dbReference>
<protein>
    <submittedName>
        <fullName evidence="10">TonB-dependent receptor</fullName>
    </submittedName>
</protein>
<evidence type="ECO:0000256" key="7">
    <source>
        <dbReference type="PROSITE-ProRule" id="PRU01360"/>
    </source>
</evidence>
<dbReference type="Gene3D" id="2.170.130.10">
    <property type="entry name" value="TonB-dependent receptor, plug domain"/>
    <property type="match status" value="1"/>
</dbReference>
<keyword evidence="8" id="KW-0732">Signal</keyword>
<dbReference type="PROSITE" id="PS52016">
    <property type="entry name" value="TONB_DEPENDENT_REC_3"/>
    <property type="match status" value="1"/>
</dbReference>
<dbReference type="Pfam" id="PF07715">
    <property type="entry name" value="Plug"/>
    <property type="match status" value="1"/>
</dbReference>
<gene>
    <name evidence="10" type="ORF">GTC17262_00310</name>
</gene>
<dbReference type="InterPro" id="IPR039426">
    <property type="entry name" value="TonB-dep_rcpt-like"/>
</dbReference>
<evidence type="ECO:0000256" key="2">
    <source>
        <dbReference type="ARBA" id="ARBA00022448"/>
    </source>
</evidence>
<dbReference type="Pfam" id="PF13715">
    <property type="entry name" value="CarbopepD_reg_2"/>
    <property type="match status" value="1"/>
</dbReference>
<dbReference type="InterPro" id="IPR037066">
    <property type="entry name" value="Plug_dom_sf"/>
</dbReference>
<dbReference type="InterPro" id="IPR023996">
    <property type="entry name" value="TonB-dep_OMP_SusC/RagA"/>
</dbReference>
<keyword evidence="2 7" id="KW-0813">Transport</keyword>